<dbReference type="SUPFAM" id="SSF48726">
    <property type="entry name" value="Immunoglobulin"/>
    <property type="match status" value="1"/>
</dbReference>
<dbReference type="CDD" id="cd00063">
    <property type="entry name" value="FN3"/>
    <property type="match status" value="1"/>
</dbReference>
<evidence type="ECO:0000256" key="3">
    <source>
        <dbReference type="ARBA" id="ARBA00023157"/>
    </source>
</evidence>
<keyword evidence="3" id="KW-1015">Disulfide bond</keyword>
<dbReference type="EnsemblMetazoa" id="G25506.1">
    <property type="protein sequence ID" value="G25506.1:cds"/>
    <property type="gene ID" value="G25506"/>
</dbReference>
<dbReference type="SMART" id="SM00060">
    <property type="entry name" value="FN3"/>
    <property type="match status" value="1"/>
</dbReference>
<feature type="region of interest" description="Disordered" evidence="6">
    <location>
        <begin position="661"/>
        <end position="688"/>
    </location>
</feature>
<evidence type="ECO:0000256" key="4">
    <source>
        <dbReference type="ARBA" id="ARBA00023180"/>
    </source>
</evidence>
<proteinExistence type="predicted"/>
<dbReference type="InterPro" id="IPR003961">
    <property type="entry name" value="FN3_dom"/>
</dbReference>
<dbReference type="AlphaFoldDB" id="A0A8W8KVV4"/>
<dbReference type="InterPro" id="IPR007110">
    <property type="entry name" value="Ig-like_dom"/>
</dbReference>
<dbReference type="SUPFAM" id="SSF49265">
    <property type="entry name" value="Fibronectin type III"/>
    <property type="match status" value="1"/>
</dbReference>
<name>A0A8W8KVV4_MAGGI</name>
<reference evidence="10" key="1">
    <citation type="submission" date="2022-08" db="UniProtKB">
        <authorList>
            <consortium name="EnsemblMetazoa"/>
        </authorList>
    </citation>
    <scope>IDENTIFICATION</scope>
    <source>
        <strain evidence="10">05x7-T-G4-1.051#20</strain>
    </source>
</reference>
<protein>
    <submittedName>
        <fullName evidence="10">Uncharacterized protein</fullName>
    </submittedName>
</protein>
<dbReference type="Gene3D" id="2.60.40.10">
    <property type="entry name" value="Immunoglobulins"/>
    <property type="match status" value="3"/>
</dbReference>
<evidence type="ECO:0000313" key="10">
    <source>
        <dbReference type="EnsemblMetazoa" id="G25506.1:cds"/>
    </source>
</evidence>
<dbReference type="GO" id="GO:0050839">
    <property type="term" value="F:cell adhesion molecule binding"/>
    <property type="evidence" value="ECO:0007669"/>
    <property type="project" value="TreeGrafter"/>
</dbReference>
<dbReference type="PANTHER" id="PTHR11640:SF31">
    <property type="entry name" value="IRREGULAR CHIASM C-ROUGHEST PROTEIN-RELATED"/>
    <property type="match status" value="1"/>
</dbReference>
<evidence type="ECO:0000256" key="6">
    <source>
        <dbReference type="SAM" id="MobiDB-lite"/>
    </source>
</evidence>
<accession>A0A8W8KVV4</accession>
<sequence length="688" mass="77475">MIPSSVGSSFLGFFGAVHYNLQRCADWGDQLPVRDHPAIRLCTDLTFTIVSHCLPHYPPGSVTITPNNDTFYTKIHGKPLHNITCEADCLPKCTYTWLRQYNSHPYTTGNSLFATESYDSLQPSKRFLCRASNTHNYKDSRWITIETKNGPDNVIVKPSLPAIENSTFTLTCVASCYHGCQSYSWYHKRRPMNQSASILKIHYMSKGDSGEYQCKVTDYFGEKSGYYTVYVQYKPNINSDVDQTTITAPTLLVVTFSVDSFPSSNVTIFHETKNLTFLPHVTGQLSFKVSIKSCLDQGKYRVEAVNDAGSDRFTLIAKVICSPVIVRYSNLSQKGYQVGDSLSYNVDFMANPGAKVSWTFINWNNKEPKELEKTLMQNQKESTMVVINRLNFSPPQSPTDLNVDCPHSAIISWRPGFDGGATQDFMIEYSDNSSYWLTHHPKSVVSVYNNFMSAQIHDIRPNTPYSFRIRAKNSFGVAASDTTVNCTWQNNEDEMASFLNNRNALVGIGVLVLLLLIVFAALVVLIKLKRRRESNNQDNASEIVENILYITADDAKEQVQAPVDTPVDTTQNGSDVYAVVEKKPKTDDRDDQPVYTDVCKADQKKKKPAIAAKPSKVKKDERPTVNKDGLIYVDLDLKDTPSTSTEAFVIHGADDRTQYVDIDFTRRADPPRDTDNEKSQNEKEKEKA</sequence>
<dbReference type="PANTHER" id="PTHR11640">
    <property type="entry name" value="NEPHRIN"/>
    <property type="match status" value="1"/>
</dbReference>
<evidence type="ECO:0000259" key="9">
    <source>
        <dbReference type="PROSITE" id="PS50853"/>
    </source>
</evidence>
<dbReference type="InterPro" id="IPR013783">
    <property type="entry name" value="Ig-like_fold"/>
</dbReference>
<dbReference type="Pfam" id="PF00041">
    <property type="entry name" value="fn3"/>
    <property type="match status" value="1"/>
</dbReference>
<evidence type="ECO:0000256" key="7">
    <source>
        <dbReference type="SAM" id="Phobius"/>
    </source>
</evidence>
<dbReference type="GO" id="GO:0005886">
    <property type="term" value="C:plasma membrane"/>
    <property type="evidence" value="ECO:0007669"/>
    <property type="project" value="TreeGrafter"/>
</dbReference>
<keyword evidence="11" id="KW-1185">Reference proteome</keyword>
<dbReference type="InterPro" id="IPR003599">
    <property type="entry name" value="Ig_sub"/>
</dbReference>
<feature type="domain" description="Ig-like" evidence="8">
    <location>
        <begin position="59"/>
        <end position="144"/>
    </location>
</feature>
<keyword evidence="4" id="KW-0325">Glycoprotein</keyword>
<dbReference type="GO" id="GO:0098609">
    <property type="term" value="P:cell-cell adhesion"/>
    <property type="evidence" value="ECO:0007669"/>
    <property type="project" value="TreeGrafter"/>
</dbReference>
<keyword evidence="5" id="KW-0393">Immunoglobulin domain</keyword>
<evidence type="ECO:0000256" key="2">
    <source>
        <dbReference type="ARBA" id="ARBA00023136"/>
    </source>
</evidence>
<keyword evidence="2 7" id="KW-0472">Membrane</keyword>
<dbReference type="GO" id="GO:0005911">
    <property type="term" value="C:cell-cell junction"/>
    <property type="evidence" value="ECO:0007669"/>
    <property type="project" value="TreeGrafter"/>
</dbReference>
<feature type="transmembrane region" description="Helical" evidence="7">
    <location>
        <begin position="504"/>
        <end position="526"/>
    </location>
</feature>
<dbReference type="PROSITE" id="PS50835">
    <property type="entry name" value="IG_LIKE"/>
    <property type="match status" value="2"/>
</dbReference>
<dbReference type="InterPro" id="IPR036116">
    <property type="entry name" value="FN3_sf"/>
</dbReference>
<dbReference type="Proteomes" id="UP000005408">
    <property type="component" value="Unassembled WGS sequence"/>
</dbReference>
<evidence type="ECO:0000259" key="8">
    <source>
        <dbReference type="PROSITE" id="PS50835"/>
    </source>
</evidence>
<dbReference type="PROSITE" id="PS50853">
    <property type="entry name" value="FN3"/>
    <property type="match status" value="1"/>
</dbReference>
<evidence type="ECO:0000256" key="1">
    <source>
        <dbReference type="ARBA" id="ARBA00004479"/>
    </source>
</evidence>
<evidence type="ECO:0000313" key="11">
    <source>
        <dbReference type="Proteomes" id="UP000005408"/>
    </source>
</evidence>
<organism evidence="10 11">
    <name type="scientific">Magallana gigas</name>
    <name type="common">Pacific oyster</name>
    <name type="synonym">Crassostrea gigas</name>
    <dbReference type="NCBI Taxonomy" id="29159"/>
    <lineage>
        <taxon>Eukaryota</taxon>
        <taxon>Metazoa</taxon>
        <taxon>Spiralia</taxon>
        <taxon>Lophotrochozoa</taxon>
        <taxon>Mollusca</taxon>
        <taxon>Bivalvia</taxon>
        <taxon>Autobranchia</taxon>
        <taxon>Pteriomorphia</taxon>
        <taxon>Ostreida</taxon>
        <taxon>Ostreoidea</taxon>
        <taxon>Ostreidae</taxon>
        <taxon>Magallana</taxon>
    </lineage>
</organism>
<feature type="domain" description="Fibronectin type-III" evidence="9">
    <location>
        <begin position="394"/>
        <end position="493"/>
    </location>
</feature>
<dbReference type="InterPro" id="IPR003598">
    <property type="entry name" value="Ig_sub2"/>
</dbReference>
<dbReference type="InterPro" id="IPR036179">
    <property type="entry name" value="Ig-like_dom_sf"/>
</dbReference>
<keyword evidence="7" id="KW-0812">Transmembrane</keyword>
<comment type="subcellular location">
    <subcellularLocation>
        <location evidence="1">Membrane</location>
        <topology evidence="1">Single-pass type I membrane protein</topology>
    </subcellularLocation>
</comment>
<dbReference type="SMART" id="SM00409">
    <property type="entry name" value="IG"/>
    <property type="match status" value="1"/>
</dbReference>
<evidence type="ECO:0000256" key="5">
    <source>
        <dbReference type="ARBA" id="ARBA00023319"/>
    </source>
</evidence>
<dbReference type="InterPro" id="IPR051275">
    <property type="entry name" value="Cell_adhesion_signaling"/>
</dbReference>
<dbReference type="SMART" id="SM00408">
    <property type="entry name" value="IGc2"/>
    <property type="match status" value="1"/>
</dbReference>
<feature type="domain" description="Ig-like" evidence="8">
    <location>
        <begin position="151"/>
        <end position="232"/>
    </location>
</feature>
<keyword evidence="7" id="KW-1133">Transmembrane helix</keyword>
<dbReference type="Pfam" id="PF13927">
    <property type="entry name" value="Ig_3"/>
    <property type="match status" value="1"/>
</dbReference>